<dbReference type="KEGG" id="bbro:BAU06_21855"/>
<evidence type="ECO:0000313" key="4">
    <source>
        <dbReference type="Proteomes" id="UP000092213"/>
    </source>
</evidence>
<organism evidence="2 4">
    <name type="scientific">Bordetella bronchialis</name>
    <dbReference type="NCBI Taxonomy" id="463025"/>
    <lineage>
        <taxon>Bacteria</taxon>
        <taxon>Pseudomonadati</taxon>
        <taxon>Pseudomonadota</taxon>
        <taxon>Betaproteobacteria</taxon>
        <taxon>Burkholderiales</taxon>
        <taxon>Alcaligenaceae</taxon>
        <taxon>Bordetella</taxon>
    </lineage>
</organism>
<keyword evidence="3" id="KW-1185">Reference proteome</keyword>
<dbReference type="STRING" id="463025.BAU08_22385"/>
<proteinExistence type="predicted"/>
<accession>A0A193G3F2</accession>
<protein>
    <recommendedName>
        <fullName evidence="5">RHS repeat-associated core domain-containing protein</fullName>
    </recommendedName>
</protein>
<dbReference type="EMBL" id="CP016170">
    <property type="protein sequence ID" value="ANN68601.1"/>
    <property type="molecule type" value="Genomic_DNA"/>
</dbReference>
<dbReference type="AlphaFoldDB" id="A0A193G3F2"/>
<dbReference type="NCBIfam" id="TIGR03696">
    <property type="entry name" value="Rhs_assc_core"/>
    <property type="match status" value="1"/>
</dbReference>
<evidence type="ECO:0000313" key="2">
    <source>
        <dbReference type="EMBL" id="ANN73739.1"/>
    </source>
</evidence>
<evidence type="ECO:0000313" key="1">
    <source>
        <dbReference type="EMBL" id="ANN68601.1"/>
    </source>
</evidence>
<evidence type="ECO:0008006" key="5">
    <source>
        <dbReference type="Google" id="ProtNLM"/>
    </source>
</evidence>
<dbReference type="Gene3D" id="2.180.10.10">
    <property type="entry name" value="RHS repeat-associated core"/>
    <property type="match status" value="1"/>
</dbReference>
<gene>
    <name evidence="1" type="ORF">BAU06_21855</name>
    <name evidence="2" type="ORF">BAU08_22385</name>
</gene>
<dbReference type="Proteomes" id="UP000092213">
    <property type="component" value="Chromosome"/>
</dbReference>
<evidence type="ECO:0000313" key="3">
    <source>
        <dbReference type="Proteomes" id="UP000091897"/>
    </source>
</evidence>
<dbReference type="EMBL" id="CP016171">
    <property type="protein sequence ID" value="ANN73739.1"/>
    <property type="molecule type" value="Genomic_DNA"/>
</dbReference>
<dbReference type="SUPFAM" id="SSF56399">
    <property type="entry name" value="ADP-ribosylation"/>
    <property type="match status" value="1"/>
</dbReference>
<sequence length="317" mass="33374">MDGVTGGYALGNGYRMFLPALMRFNAPDTDSPFGLGGVNGYAYCADDPINGSDPSGHMMLGAGMLRDAQDALEQTIARAADPSRFLDADGVEAVLAAPSGQRRNSADEVADFFGDLDNPGHAAAPVAGPSAPTEVPLAPGHAAAAGLRPAHAAAPGAVEGVVGQTVRLRRLPANYADLDEFVRALHDAGSIDINPDRRAISRKVYSITPQIVLNGVALGRNDPVVVNLMKRLGATRGRGGSLIAPYVVKLKDPTDNATALDVAFRGTVPGAPDFSVVVVPLGRSYTVPVFVQAFFDQAKTMGKRVRWNVVKHRNEFY</sequence>
<dbReference type="RefSeq" id="WP_066355543.1">
    <property type="nucleotide sequence ID" value="NZ_CP016170.1"/>
</dbReference>
<name>A0A193G3F2_9BORD</name>
<dbReference type="Proteomes" id="UP000091897">
    <property type="component" value="Chromosome"/>
</dbReference>
<dbReference type="InterPro" id="IPR022385">
    <property type="entry name" value="Rhs_assc_core"/>
</dbReference>
<reference evidence="3 4" key="1">
    <citation type="submission" date="2016-06" db="EMBL/GenBank/DDBJ databases">
        <title>Complete genome sequences of Bordetella bronchialis and Bordetella flabilis.</title>
        <authorList>
            <person name="LiPuma J.J."/>
            <person name="Spilker T."/>
        </authorList>
    </citation>
    <scope>NUCLEOTIDE SEQUENCE [LARGE SCALE GENOMIC DNA]</scope>
    <source>
        <strain evidence="2 4">AU17976</strain>
        <strain evidence="1 3">AU3182</strain>
    </source>
</reference>